<dbReference type="AlphaFoldDB" id="A0A0E0CSB0"/>
<dbReference type="Proteomes" id="UP000008021">
    <property type="component" value="Chromosome 2"/>
</dbReference>
<name>A0A0E0CSB0_9ORYZ</name>
<dbReference type="Gramene" id="OMERI02G33110.2">
    <property type="protein sequence ID" value="OMERI02G33110.2"/>
    <property type="gene ID" value="OMERI02G33110"/>
</dbReference>
<feature type="compositionally biased region" description="Polar residues" evidence="1">
    <location>
        <begin position="61"/>
        <end position="74"/>
    </location>
</feature>
<evidence type="ECO:0000313" key="3">
    <source>
        <dbReference type="Proteomes" id="UP000008021"/>
    </source>
</evidence>
<accession>A0A0E0CSB0</accession>
<evidence type="ECO:0000256" key="1">
    <source>
        <dbReference type="SAM" id="MobiDB-lite"/>
    </source>
</evidence>
<feature type="region of interest" description="Disordered" evidence="1">
    <location>
        <begin position="43"/>
        <end position="74"/>
    </location>
</feature>
<protein>
    <submittedName>
        <fullName evidence="2">Uncharacterized protein</fullName>
    </submittedName>
</protein>
<keyword evidence="3" id="KW-1185">Reference proteome</keyword>
<sequence>MENTYQAYAECLEQRKTAKLQKGFEEIVSDSVLHLSVDSSRGNDMANSADGMPELAGPSFRQCTGSSQMVRTIT</sequence>
<reference evidence="2" key="2">
    <citation type="submission" date="2018-05" db="EMBL/GenBank/DDBJ databases">
        <title>OmerRS3 (Oryza meridionalis Reference Sequence Version 3).</title>
        <authorList>
            <person name="Zhang J."/>
            <person name="Kudrna D."/>
            <person name="Lee S."/>
            <person name="Talag J."/>
            <person name="Welchert J."/>
            <person name="Wing R.A."/>
        </authorList>
    </citation>
    <scope>NUCLEOTIDE SEQUENCE [LARGE SCALE GENOMIC DNA]</scope>
    <source>
        <strain evidence="2">cv. OR44</strain>
    </source>
</reference>
<dbReference type="HOGENOM" id="CLU_2444555_0_0_1"/>
<dbReference type="EnsemblPlants" id="OMERI02G33110.2">
    <property type="protein sequence ID" value="OMERI02G33110.2"/>
    <property type="gene ID" value="OMERI02G33110"/>
</dbReference>
<evidence type="ECO:0000313" key="2">
    <source>
        <dbReference type="EnsemblPlants" id="OMERI02G33110.2"/>
    </source>
</evidence>
<organism evidence="2">
    <name type="scientific">Oryza meridionalis</name>
    <dbReference type="NCBI Taxonomy" id="40149"/>
    <lineage>
        <taxon>Eukaryota</taxon>
        <taxon>Viridiplantae</taxon>
        <taxon>Streptophyta</taxon>
        <taxon>Embryophyta</taxon>
        <taxon>Tracheophyta</taxon>
        <taxon>Spermatophyta</taxon>
        <taxon>Magnoliopsida</taxon>
        <taxon>Liliopsida</taxon>
        <taxon>Poales</taxon>
        <taxon>Poaceae</taxon>
        <taxon>BOP clade</taxon>
        <taxon>Oryzoideae</taxon>
        <taxon>Oryzeae</taxon>
        <taxon>Oryzinae</taxon>
        <taxon>Oryza</taxon>
    </lineage>
</organism>
<reference evidence="2" key="1">
    <citation type="submission" date="2015-04" db="UniProtKB">
        <authorList>
            <consortium name="EnsemblPlants"/>
        </authorList>
    </citation>
    <scope>IDENTIFICATION</scope>
</reference>
<proteinExistence type="predicted"/>